<sequence>MTSTSCQISNFEKFLIILNINVLDFFESIIIPKGEAEKNIKKEKKNLNYKNQKVVRVRINLIQELFKKNRLNPPLMKI</sequence>
<name>A0A3M7S2R3_BRAPC</name>
<comment type="caution">
    <text evidence="1">The sequence shown here is derived from an EMBL/GenBank/DDBJ whole genome shotgun (WGS) entry which is preliminary data.</text>
</comment>
<proteinExistence type="predicted"/>
<dbReference type="AlphaFoldDB" id="A0A3M7S2R3"/>
<evidence type="ECO:0000313" key="2">
    <source>
        <dbReference type="Proteomes" id="UP000276133"/>
    </source>
</evidence>
<keyword evidence="2" id="KW-1185">Reference proteome</keyword>
<dbReference type="Proteomes" id="UP000276133">
    <property type="component" value="Unassembled WGS sequence"/>
</dbReference>
<protein>
    <submittedName>
        <fullName evidence="1">Uncharacterized protein</fullName>
    </submittedName>
</protein>
<organism evidence="1 2">
    <name type="scientific">Brachionus plicatilis</name>
    <name type="common">Marine rotifer</name>
    <name type="synonym">Brachionus muelleri</name>
    <dbReference type="NCBI Taxonomy" id="10195"/>
    <lineage>
        <taxon>Eukaryota</taxon>
        <taxon>Metazoa</taxon>
        <taxon>Spiralia</taxon>
        <taxon>Gnathifera</taxon>
        <taxon>Rotifera</taxon>
        <taxon>Eurotatoria</taxon>
        <taxon>Monogononta</taxon>
        <taxon>Pseudotrocha</taxon>
        <taxon>Ploima</taxon>
        <taxon>Brachionidae</taxon>
        <taxon>Brachionus</taxon>
    </lineage>
</organism>
<accession>A0A3M7S2R3</accession>
<gene>
    <name evidence="1" type="ORF">BpHYR1_048064</name>
</gene>
<reference evidence="1 2" key="1">
    <citation type="journal article" date="2018" name="Sci. Rep.">
        <title>Genomic signatures of local adaptation to the degree of environmental predictability in rotifers.</title>
        <authorList>
            <person name="Franch-Gras L."/>
            <person name="Hahn C."/>
            <person name="Garcia-Roger E.M."/>
            <person name="Carmona M.J."/>
            <person name="Serra M."/>
            <person name="Gomez A."/>
        </authorList>
    </citation>
    <scope>NUCLEOTIDE SEQUENCE [LARGE SCALE GENOMIC DNA]</scope>
    <source>
        <strain evidence="1">HYR1</strain>
    </source>
</reference>
<evidence type="ECO:0000313" key="1">
    <source>
        <dbReference type="EMBL" id="RNA29905.1"/>
    </source>
</evidence>
<dbReference type="EMBL" id="REGN01002155">
    <property type="protein sequence ID" value="RNA29905.1"/>
    <property type="molecule type" value="Genomic_DNA"/>
</dbReference>